<dbReference type="CDD" id="cd07377">
    <property type="entry name" value="WHTH_GntR"/>
    <property type="match status" value="1"/>
</dbReference>
<dbReference type="Gene3D" id="1.10.10.10">
    <property type="entry name" value="Winged helix-like DNA-binding domain superfamily/Winged helix DNA-binding domain"/>
    <property type="match status" value="1"/>
</dbReference>
<dbReference type="InParanoid" id="A0A2T0GRF4"/>
<dbReference type="InterPro" id="IPR036390">
    <property type="entry name" value="WH_DNA-bd_sf"/>
</dbReference>
<evidence type="ECO:0000313" key="6">
    <source>
        <dbReference type="EMBL" id="PRW61681.1"/>
    </source>
</evidence>
<dbReference type="GO" id="GO:0003700">
    <property type="term" value="F:DNA-binding transcription factor activity"/>
    <property type="evidence" value="ECO:0007669"/>
    <property type="project" value="InterPro"/>
</dbReference>
<dbReference type="GO" id="GO:0003677">
    <property type="term" value="F:DNA binding"/>
    <property type="evidence" value="ECO:0007669"/>
    <property type="project" value="UniProtKB-KW"/>
</dbReference>
<keyword evidence="7" id="KW-1185">Reference proteome</keyword>
<dbReference type="PANTHER" id="PTHR44846:SF17">
    <property type="entry name" value="GNTR-FAMILY TRANSCRIPTIONAL REGULATOR"/>
    <property type="match status" value="1"/>
</dbReference>
<evidence type="ECO:0000313" key="7">
    <source>
        <dbReference type="Proteomes" id="UP000239352"/>
    </source>
</evidence>
<name>A0A2T0GRF4_ACTMO</name>
<keyword evidence="3" id="KW-0804">Transcription</keyword>
<evidence type="ECO:0000256" key="3">
    <source>
        <dbReference type="ARBA" id="ARBA00023163"/>
    </source>
</evidence>
<dbReference type="RefSeq" id="WP_106115363.1">
    <property type="nucleotide sequence ID" value="NZ_PVSR01000068.1"/>
</dbReference>
<accession>A0A2T0GRF4</accession>
<evidence type="ECO:0000256" key="1">
    <source>
        <dbReference type="ARBA" id="ARBA00023015"/>
    </source>
</evidence>
<feature type="region of interest" description="Disordered" evidence="4">
    <location>
        <begin position="70"/>
        <end position="99"/>
    </location>
</feature>
<protein>
    <submittedName>
        <fullName evidence="6">GntR family transcriptional regulator</fullName>
    </submittedName>
</protein>
<organism evidence="6 7">
    <name type="scientific">Actinopolyspora mortivallis</name>
    <dbReference type="NCBI Taxonomy" id="33906"/>
    <lineage>
        <taxon>Bacteria</taxon>
        <taxon>Bacillati</taxon>
        <taxon>Actinomycetota</taxon>
        <taxon>Actinomycetes</taxon>
        <taxon>Actinopolysporales</taxon>
        <taxon>Actinopolysporaceae</taxon>
        <taxon>Actinopolyspora</taxon>
    </lineage>
</organism>
<dbReference type="Pfam" id="PF00392">
    <property type="entry name" value="GntR"/>
    <property type="match status" value="1"/>
</dbReference>
<keyword evidence="2" id="KW-0238">DNA-binding</keyword>
<keyword evidence="1" id="KW-0805">Transcription regulation</keyword>
<sequence length="124" mass="13305">MGKVDPDDPRPPYQQLADELRSAIGGGEYSPGERLPRQAEIADEYRVSVGTVKSALKVLREEGLIVSRQGEGSWVHSRPIERESSPAGDAEAGGSGDADLHRVLSGVLDRLTAIENRLAEISGK</sequence>
<gene>
    <name evidence="6" type="ORF">CEP50_19465</name>
</gene>
<dbReference type="AlphaFoldDB" id="A0A2T0GRF4"/>
<dbReference type="InterPro" id="IPR000524">
    <property type="entry name" value="Tscrpt_reg_HTH_GntR"/>
</dbReference>
<evidence type="ECO:0000256" key="4">
    <source>
        <dbReference type="SAM" id="MobiDB-lite"/>
    </source>
</evidence>
<dbReference type="SUPFAM" id="SSF46785">
    <property type="entry name" value="Winged helix' DNA-binding domain"/>
    <property type="match status" value="1"/>
</dbReference>
<dbReference type="PANTHER" id="PTHR44846">
    <property type="entry name" value="MANNOSYL-D-GLYCERATE TRANSPORT/METABOLISM SYSTEM REPRESSOR MNGR-RELATED"/>
    <property type="match status" value="1"/>
</dbReference>
<dbReference type="InterPro" id="IPR050679">
    <property type="entry name" value="Bact_HTH_transcr_reg"/>
</dbReference>
<evidence type="ECO:0000256" key="2">
    <source>
        <dbReference type="ARBA" id="ARBA00023125"/>
    </source>
</evidence>
<proteinExistence type="predicted"/>
<dbReference type="EMBL" id="PVSR01000068">
    <property type="protein sequence ID" value="PRW61681.1"/>
    <property type="molecule type" value="Genomic_DNA"/>
</dbReference>
<dbReference type="PROSITE" id="PS50949">
    <property type="entry name" value="HTH_GNTR"/>
    <property type="match status" value="1"/>
</dbReference>
<dbReference type="SMART" id="SM00345">
    <property type="entry name" value="HTH_GNTR"/>
    <property type="match status" value="1"/>
</dbReference>
<evidence type="ECO:0000259" key="5">
    <source>
        <dbReference type="PROSITE" id="PS50949"/>
    </source>
</evidence>
<dbReference type="GO" id="GO:0045892">
    <property type="term" value="P:negative regulation of DNA-templated transcription"/>
    <property type="evidence" value="ECO:0007669"/>
    <property type="project" value="TreeGrafter"/>
</dbReference>
<dbReference type="InterPro" id="IPR036388">
    <property type="entry name" value="WH-like_DNA-bd_sf"/>
</dbReference>
<feature type="domain" description="HTH gntR-type" evidence="5">
    <location>
        <begin position="10"/>
        <end position="78"/>
    </location>
</feature>
<dbReference type="Proteomes" id="UP000239352">
    <property type="component" value="Unassembled WGS sequence"/>
</dbReference>
<comment type="caution">
    <text evidence="6">The sequence shown here is derived from an EMBL/GenBank/DDBJ whole genome shotgun (WGS) entry which is preliminary data.</text>
</comment>
<reference evidence="6 7" key="1">
    <citation type="submission" date="2018-03" db="EMBL/GenBank/DDBJ databases">
        <title>Actinopolyspora mortivallis from Sahara, screening for active biomolecules.</title>
        <authorList>
            <person name="Selama O."/>
            <person name="Wellington E.M.H."/>
            <person name="Hacene H."/>
        </authorList>
    </citation>
    <scope>NUCLEOTIDE SEQUENCE [LARGE SCALE GENOMIC DNA]</scope>
    <source>
        <strain evidence="6 7">M5A</strain>
    </source>
</reference>